<evidence type="ECO:0000313" key="2">
    <source>
        <dbReference type="EMBL" id="KAK3021018.1"/>
    </source>
</evidence>
<dbReference type="CDD" id="cd20264">
    <property type="entry name" value="Complex1_LYR_LYRM4"/>
    <property type="match status" value="1"/>
</dbReference>
<protein>
    <recommendedName>
        <fullName evidence="1">Complex 1 LYR protein domain-containing protein</fullName>
    </recommendedName>
</protein>
<comment type="caution">
    <text evidence="2">The sequence shown here is derived from an EMBL/GenBank/DDBJ whole genome shotgun (WGS) entry which is preliminary data.</text>
</comment>
<gene>
    <name evidence="2" type="ORF">RJ639_045149</name>
</gene>
<accession>A0AA88W6Z5</accession>
<dbReference type="AlphaFoldDB" id="A0AA88W6Z5"/>
<proteinExistence type="predicted"/>
<dbReference type="InterPro" id="IPR008011">
    <property type="entry name" value="Complex1_LYR_dom"/>
</dbReference>
<feature type="domain" description="Complex 1 LYR protein" evidence="1">
    <location>
        <begin position="10"/>
        <end position="67"/>
    </location>
</feature>
<dbReference type="InterPro" id="IPR045297">
    <property type="entry name" value="Complex1_LYR_LYRM4"/>
</dbReference>
<dbReference type="EMBL" id="JAVXUP010000782">
    <property type="protein sequence ID" value="KAK3021018.1"/>
    <property type="molecule type" value="Genomic_DNA"/>
</dbReference>
<dbReference type="PANTHER" id="PTHR47158:SF1">
    <property type="entry name" value="OS08G0239000 PROTEIN"/>
    <property type="match status" value="1"/>
</dbReference>
<dbReference type="GO" id="GO:0016226">
    <property type="term" value="P:iron-sulfur cluster assembly"/>
    <property type="evidence" value="ECO:0007669"/>
    <property type="project" value="InterPro"/>
</dbReference>
<evidence type="ECO:0000313" key="3">
    <source>
        <dbReference type="Proteomes" id="UP001188597"/>
    </source>
</evidence>
<dbReference type="PANTHER" id="PTHR47158">
    <property type="entry name" value="OS08G0239000 PROTEIN"/>
    <property type="match status" value="1"/>
</dbReference>
<dbReference type="Proteomes" id="UP001188597">
    <property type="component" value="Unassembled WGS sequence"/>
</dbReference>
<evidence type="ECO:0000259" key="1">
    <source>
        <dbReference type="Pfam" id="PF05347"/>
    </source>
</evidence>
<keyword evidence="3" id="KW-1185">Reference proteome</keyword>
<sequence>MAIPPPSRSEILALFRSFLRTARQYTDYNIREYTKRRTSDAFRRNGHISHPAAAAAAFSDGKSQLEVARRQAVVYSLYAPKGSLPLEKVLVAGLQEVQASHASFEVSLGFACAAKLEDRTSAGVAMRKRKIAADIR</sequence>
<organism evidence="2 3">
    <name type="scientific">Escallonia herrerae</name>
    <dbReference type="NCBI Taxonomy" id="1293975"/>
    <lineage>
        <taxon>Eukaryota</taxon>
        <taxon>Viridiplantae</taxon>
        <taxon>Streptophyta</taxon>
        <taxon>Embryophyta</taxon>
        <taxon>Tracheophyta</taxon>
        <taxon>Spermatophyta</taxon>
        <taxon>Magnoliopsida</taxon>
        <taxon>eudicotyledons</taxon>
        <taxon>Gunneridae</taxon>
        <taxon>Pentapetalae</taxon>
        <taxon>asterids</taxon>
        <taxon>campanulids</taxon>
        <taxon>Escalloniales</taxon>
        <taxon>Escalloniaceae</taxon>
        <taxon>Escallonia</taxon>
    </lineage>
</organism>
<reference evidence="2" key="1">
    <citation type="submission" date="2022-12" db="EMBL/GenBank/DDBJ databases">
        <title>Draft genome assemblies for two species of Escallonia (Escalloniales).</title>
        <authorList>
            <person name="Chanderbali A."/>
            <person name="Dervinis C."/>
            <person name="Anghel I."/>
            <person name="Soltis D."/>
            <person name="Soltis P."/>
            <person name="Zapata F."/>
        </authorList>
    </citation>
    <scope>NUCLEOTIDE SEQUENCE</scope>
    <source>
        <strain evidence="2">UCBG64.0493</strain>
        <tissue evidence="2">Leaf</tissue>
    </source>
</reference>
<dbReference type="Pfam" id="PF05347">
    <property type="entry name" value="Complex1_LYR"/>
    <property type="match status" value="1"/>
</dbReference>
<name>A0AA88W6Z5_9ASTE</name>